<dbReference type="PATRIC" id="fig|1121439.3.peg.2865"/>
<proteinExistence type="predicted"/>
<dbReference type="EMBL" id="ATHI01000032">
    <property type="protein sequence ID" value="EPR30338.1"/>
    <property type="molecule type" value="Genomic_DNA"/>
</dbReference>
<comment type="caution">
    <text evidence="1">The sequence shown here is derived from an EMBL/GenBank/DDBJ whole genome shotgun (WGS) entry which is preliminary data.</text>
</comment>
<gene>
    <name evidence="1" type="ORF">dsat_1478</name>
</gene>
<dbReference type="AlphaFoldDB" id="S7UDQ3"/>
<protein>
    <submittedName>
        <fullName evidence="1">Uncharacterized protein</fullName>
    </submittedName>
</protein>
<dbReference type="STRING" id="1121439.dsat_1478"/>
<accession>S7UDQ3</accession>
<name>S7UDQ3_9BACT</name>
<sequence>MRLEFDTRGLCCDLALHPVSGLVAKKMQKLGKAVYRHKYANWWRKGNTTTCGMRVDPELLVRVRLDGAPQEFDQSGLTREVFEVRRRMYLESNANYACVLGYDNEPCGCVWRWNDISDFDPARFTFQVQRWDSIMGEKDYFILDNVLYDGHFADEHAWCDSKGFDLIRPIVINLGAVRREMARAV</sequence>
<organism evidence="1 2">
    <name type="scientific">Alkalidesulfovibrio alkalitolerans DSM 16529</name>
    <dbReference type="NCBI Taxonomy" id="1121439"/>
    <lineage>
        <taxon>Bacteria</taxon>
        <taxon>Pseudomonadati</taxon>
        <taxon>Thermodesulfobacteriota</taxon>
        <taxon>Desulfovibrionia</taxon>
        <taxon>Desulfovibrionales</taxon>
        <taxon>Desulfovibrionaceae</taxon>
        <taxon>Alkalidesulfovibrio</taxon>
    </lineage>
</organism>
<reference evidence="1 2" key="1">
    <citation type="journal article" date="2013" name="Genome Announc.">
        <title>Draft genome sequences for three mercury-methylating, sulfate-reducing bacteria.</title>
        <authorList>
            <person name="Brown S.D."/>
            <person name="Hurt R.A.Jr."/>
            <person name="Gilmour C.C."/>
            <person name="Elias D.A."/>
        </authorList>
    </citation>
    <scope>NUCLEOTIDE SEQUENCE [LARGE SCALE GENOMIC DNA]</scope>
    <source>
        <strain evidence="1 2">DSM 16529</strain>
    </source>
</reference>
<keyword evidence="2" id="KW-1185">Reference proteome</keyword>
<dbReference type="RefSeq" id="WP_020888174.1">
    <property type="nucleotide sequence ID" value="NZ_ATHI01000032.1"/>
</dbReference>
<dbReference type="OrthoDB" id="5450134at2"/>
<evidence type="ECO:0000313" key="2">
    <source>
        <dbReference type="Proteomes" id="UP000014975"/>
    </source>
</evidence>
<dbReference type="Proteomes" id="UP000014975">
    <property type="component" value="Unassembled WGS sequence"/>
</dbReference>
<evidence type="ECO:0000313" key="1">
    <source>
        <dbReference type="EMBL" id="EPR30338.1"/>
    </source>
</evidence>
<dbReference type="eggNOG" id="ENOG5032C6T">
    <property type="taxonomic scope" value="Bacteria"/>
</dbReference>